<dbReference type="RefSeq" id="WP_121900466.1">
    <property type="nucleotide sequence ID" value="NZ_REFW01000001.1"/>
</dbReference>
<dbReference type="InterPro" id="IPR000215">
    <property type="entry name" value="Serpin_fam"/>
</dbReference>
<protein>
    <recommendedName>
        <fullName evidence="3">Serpin domain-containing protein</fullName>
    </recommendedName>
</protein>
<organism evidence="4 5">
    <name type="scientific">Tessaracoccus antarcticus</name>
    <dbReference type="NCBI Taxonomy" id="2479848"/>
    <lineage>
        <taxon>Bacteria</taxon>
        <taxon>Bacillati</taxon>
        <taxon>Actinomycetota</taxon>
        <taxon>Actinomycetes</taxon>
        <taxon>Propionibacteriales</taxon>
        <taxon>Propionibacteriaceae</taxon>
        <taxon>Tessaracoccus</taxon>
    </lineage>
</organism>
<dbReference type="EMBL" id="REFW01000001">
    <property type="protein sequence ID" value="RMB61918.1"/>
    <property type="molecule type" value="Genomic_DNA"/>
</dbReference>
<dbReference type="PROSITE" id="PS51257">
    <property type="entry name" value="PROKAR_LIPOPROTEIN"/>
    <property type="match status" value="1"/>
</dbReference>
<dbReference type="PANTHER" id="PTHR11461">
    <property type="entry name" value="SERINE PROTEASE INHIBITOR, SERPIN"/>
    <property type="match status" value="1"/>
</dbReference>
<dbReference type="InterPro" id="IPR042185">
    <property type="entry name" value="Serpin_sf_2"/>
</dbReference>
<feature type="chain" id="PRO_5038983814" description="Serpin domain-containing protein" evidence="2">
    <location>
        <begin position="23"/>
        <end position="418"/>
    </location>
</feature>
<dbReference type="GO" id="GO:0005615">
    <property type="term" value="C:extracellular space"/>
    <property type="evidence" value="ECO:0007669"/>
    <property type="project" value="InterPro"/>
</dbReference>
<dbReference type="Gene3D" id="2.30.39.10">
    <property type="entry name" value="Alpha-1-antitrypsin, domain 1"/>
    <property type="match status" value="1"/>
</dbReference>
<feature type="domain" description="Serpin" evidence="3">
    <location>
        <begin position="55"/>
        <end position="413"/>
    </location>
</feature>
<accession>A0A3M0GC28</accession>
<dbReference type="PROSITE" id="PS51318">
    <property type="entry name" value="TAT"/>
    <property type="match status" value="1"/>
</dbReference>
<dbReference type="Gene3D" id="3.30.497.10">
    <property type="entry name" value="Antithrombin, subunit I, domain 2"/>
    <property type="match status" value="1"/>
</dbReference>
<dbReference type="GO" id="GO:0004867">
    <property type="term" value="F:serine-type endopeptidase inhibitor activity"/>
    <property type="evidence" value="ECO:0007669"/>
    <property type="project" value="InterPro"/>
</dbReference>
<sequence length="418" mass="43461">MITRRHLLYGTGLAGLALTVGACSGSAEELRGTTAVLALPLEGTPHVGAAATASARIAWQLMTADPVGRSQNTAIAPSSLAVTLAMLAEGAAGTSLQSLDDAFGLTGDDLSAAIGALRQALADYEDLPKSVDADDPPETPVVHQANRAVIIDDAQVSQDFLDRLTSYYDTAAARVPLKAAQADLDAWAKKNTAGLVEKSAITVSAESRLITQDALLFAAAWRQRFTNTTAALTFSTGDGASSDIDALADTFTIPYATGDGWQAVRLPYDDNLAMDVVLPADGTHPGELDFEEVDASIAALTEATVRSVDLVLPPSDIKAAWDLLAALGDVGIDLSDMGGIFPGAYVGQVAQQVRLTVTASGTVGAAITETGIPTGARPPEAEPVELIVDRPFVMRVLDVRTGWPLFLAIVNDPAIRAD</sequence>
<name>A0A3M0GC28_9ACTN</name>
<dbReference type="SUPFAM" id="SSF56574">
    <property type="entry name" value="Serpins"/>
    <property type="match status" value="1"/>
</dbReference>
<dbReference type="AlphaFoldDB" id="A0A3M0GC28"/>
<comment type="similarity">
    <text evidence="1">Belongs to the serpin family.</text>
</comment>
<evidence type="ECO:0000313" key="4">
    <source>
        <dbReference type="EMBL" id="RMB61918.1"/>
    </source>
</evidence>
<dbReference type="InterPro" id="IPR036186">
    <property type="entry name" value="Serpin_sf"/>
</dbReference>
<reference evidence="4 5" key="1">
    <citation type="submission" date="2018-10" db="EMBL/GenBank/DDBJ databases">
        <title>Tessaracoccus antarcticuss sp. nov., isolated from sediment.</title>
        <authorList>
            <person name="Zhou L.Y."/>
            <person name="Du Z.J."/>
        </authorList>
    </citation>
    <scope>NUCLEOTIDE SEQUENCE [LARGE SCALE GENOMIC DNA]</scope>
    <source>
        <strain evidence="4 5">JDX10</strain>
    </source>
</reference>
<dbReference type="InterPro" id="IPR042178">
    <property type="entry name" value="Serpin_sf_1"/>
</dbReference>
<dbReference type="PANTHER" id="PTHR11461:SF211">
    <property type="entry name" value="GH10112P-RELATED"/>
    <property type="match status" value="1"/>
</dbReference>
<gene>
    <name evidence="4" type="ORF">EAX62_04810</name>
</gene>
<keyword evidence="5" id="KW-1185">Reference proteome</keyword>
<dbReference type="InterPro" id="IPR023795">
    <property type="entry name" value="Serpin_CS"/>
</dbReference>
<dbReference type="Pfam" id="PF00079">
    <property type="entry name" value="Serpin"/>
    <property type="match status" value="1"/>
</dbReference>
<dbReference type="InterPro" id="IPR023796">
    <property type="entry name" value="Serpin_dom"/>
</dbReference>
<dbReference type="InterPro" id="IPR006311">
    <property type="entry name" value="TAT_signal"/>
</dbReference>
<evidence type="ECO:0000259" key="3">
    <source>
        <dbReference type="SMART" id="SM00093"/>
    </source>
</evidence>
<dbReference type="SMART" id="SM00093">
    <property type="entry name" value="SERPIN"/>
    <property type="match status" value="1"/>
</dbReference>
<evidence type="ECO:0000256" key="2">
    <source>
        <dbReference type="SAM" id="SignalP"/>
    </source>
</evidence>
<dbReference type="PROSITE" id="PS00284">
    <property type="entry name" value="SERPIN"/>
    <property type="match status" value="1"/>
</dbReference>
<evidence type="ECO:0000313" key="5">
    <source>
        <dbReference type="Proteomes" id="UP000275256"/>
    </source>
</evidence>
<feature type="signal peptide" evidence="2">
    <location>
        <begin position="1"/>
        <end position="22"/>
    </location>
</feature>
<evidence type="ECO:0000256" key="1">
    <source>
        <dbReference type="RuleBase" id="RU000411"/>
    </source>
</evidence>
<dbReference type="OrthoDB" id="9764871at2"/>
<keyword evidence="2" id="KW-0732">Signal</keyword>
<proteinExistence type="inferred from homology"/>
<dbReference type="Proteomes" id="UP000275256">
    <property type="component" value="Unassembled WGS sequence"/>
</dbReference>
<comment type="caution">
    <text evidence="4">The sequence shown here is derived from an EMBL/GenBank/DDBJ whole genome shotgun (WGS) entry which is preliminary data.</text>
</comment>